<dbReference type="GO" id="GO:0003677">
    <property type="term" value="F:DNA binding"/>
    <property type="evidence" value="ECO:0007669"/>
    <property type="project" value="UniProtKB-KW"/>
</dbReference>
<evidence type="ECO:0000313" key="6">
    <source>
        <dbReference type="EMBL" id="KAJ1373946.1"/>
    </source>
</evidence>
<evidence type="ECO:0000256" key="2">
    <source>
        <dbReference type="ARBA" id="ARBA00023125"/>
    </source>
</evidence>
<evidence type="ECO:0000256" key="1">
    <source>
        <dbReference type="ARBA" id="ARBA00004123"/>
    </source>
</evidence>
<dbReference type="PANTHER" id="PTHR21677">
    <property type="entry name" value="CRAMPED PROTEIN"/>
    <property type="match status" value="1"/>
</dbReference>
<dbReference type="PANTHER" id="PTHR21677:SF1">
    <property type="entry name" value="PROTEIN CRAMPED-LIKE"/>
    <property type="match status" value="1"/>
</dbReference>
<dbReference type="GO" id="GO:0003682">
    <property type="term" value="F:chromatin binding"/>
    <property type="evidence" value="ECO:0007669"/>
    <property type="project" value="InterPro"/>
</dbReference>
<dbReference type="Gene3D" id="1.20.58.1880">
    <property type="match status" value="1"/>
</dbReference>
<protein>
    <recommendedName>
        <fullName evidence="5">Myb-like domain-containing protein</fullName>
    </recommendedName>
</protein>
<keyword evidence="3" id="KW-0539">Nucleus</keyword>
<dbReference type="GO" id="GO:0007389">
    <property type="term" value="P:pattern specification process"/>
    <property type="evidence" value="ECO:0007669"/>
    <property type="project" value="TreeGrafter"/>
</dbReference>
<dbReference type="InterPro" id="IPR055315">
    <property type="entry name" value="Cramped-like"/>
</dbReference>
<evidence type="ECO:0000259" key="5">
    <source>
        <dbReference type="SMART" id="SM00717"/>
    </source>
</evidence>
<feature type="compositionally biased region" description="Basic residues" evidence="4">
    <location>
        <begin position="515"/>
        <end position="525"/>
    </location>
</feature>
<evidence type="ECO:0000256" key="4">
    <source>
        <dbReference type="SAM" id="MobiDB-lite"/>
    </source>
</evidence>
<proteinExistence type="predicted"/>
<feature type="domain" description="Myb-like" evidence="5">
    <location>
        <begin position="87"/>
        <end position="139"/>
    </location>
</feature>
<feature type="compositionally biased region" description="Polar residues" evidence="4">
    <location>
        <begin position="526"/>
        <end position="538"/>
    </location>
</feature>
<feature type="compositionally biased region" description="Basic and acidic residues" evidence="4">
    <location>
        <begin position="434"/>
        <end position="452"/>
    </location>
</feature>
<organism evidence="6 7">
    <name type="scientific">Parelaphostrongylus tenuis</name>
    <name type="common">Meningeal worm</name>
    <dbReference type="NCBI Taxonomy" id="148309"/>
    <lineage>
        <taxon>Eukaryota</taxon>
        <taxon>Metazoa</taxon>
        <taxon>Ecdysozoa</taxon>
        <taxon>Nematoda</taxon>
        <taxon>Chromadorea</taxon>
        <taxon>Rhabditida</taxon>
        <taxon>Rhabditina</taxon>
        <taxon>Rhabditomorpha</taxon>
        <taxon>Strongyloidea</taxon>
        <taxon>Metastrongylidae</taxon>
        <taxon>Parelaphostrongylus</taxon>
    </lineage>
</organism>
<dbReference type="SUPFAM" id="SSF46689">
    <property type="entry name" value="Homeodomain-like"/>
    <property type="match status" value="1"/>
</dbReference>
<comment type="caution">
    <text evidence="6">The sequence shown here is derived from an EMBL/GenBank/DDBJ whole genome shotgun (WGS) entry which is preliminary data.</text>
</comment>
<keyword evidence="2" id="KW-0238">DNA-binding</keyword>
<reference evidence="6" key="1">
    <citation type="submission" date="2021-06" db="EMBL/GenBank/DDBJ databases">
        <title>Parelaphostrongylus tenuis whole genome reference sequence.</title>
        <authorList>
            <person name="Garwood T.J."/>
            <person name="Larsen P.A."/>
            <person name="Fountain-Jones N.M."/>
            <person name="Garbe J.R."/>
            <person name="Macchietto M.G."/>
            <person name="Kania S.A."/>
            <person name="Gerhold R.W."/>
            <person name="Richards J.E."/>
            <person name="Wolf T.M."/>
        </authorList>
    </citation>
    <scope>NUCLEOTIDE SEQUENCE</scope>
    <source>
        <strain evidence="6">MNPRO001-30</strain>
        <tissue evidence="6">Meninges</tissue>
    </source>
</reference>
<dbReference type="SMART" id="SM00717">
    <property type="entry name" value="SANT"/>
    <property type="match status" value="1"/>
</dbReference>
<feature type="region of interest" description="Disordered" evidence="4">
    <location>
        <begin position="31"/>
        <end position="52"/>
    </location>
</feature>
<dbReference type="GO" id="GO:0005634">
    <property type="term" value="C:nucleus"/>
    <property type="evidence" value="ECO:0007669"/>
    <property type="project" value="UniProtKB-SubCell"/>
</dbReference>
<accession>A0AAD5RDJ8</accession>
<dbReference type="AlphaFoldDB" id="A0AAD5RDJ8"/>
<feature type="region of interest" description="Disordered" evidence="4">
    <location>
        <begin position="514"/>
        <end position="538"/>
    </location>
</feature>
<dbReference type="Proteomes" id="UP001196413">
    <property type="component" value="Unassembled WGS sequence"/>
</dbReference>
<evidence type="ECO:0000313" key="7">
    <source>
        <dbReference type="Proteomes" id="UP001196413"/>
    </source>
</evidence>
<sequence length="743" mass="83556">MATKSSTSEEDSVAAPVVEVCSPSQTIVEPMSRRRMAFRPPTEPLSSAGTTNVQKIELSTAECSSGTGLSRSISGALINEEERPPKKSKTWNHDEIMVFYEGLKQCGKDFDGIMRIMAKKKVEKNKEQTKNYYFNLLKHVKQSISLDEDSMGDIGRDAKELFITINACEWRRRTNNNQYIPDRMKELIFYGATTIPIRDKSKKKSGPIKIKTPPCPSLLKFFYNSNHDKFPSEIIVSLKPMTYSDASYVVSCEQNPLLRIRLNTNDRIARIFQLLRHKWSSALDRVDANGSRRMSGSGPEIRLFAGKDTEVGRVVLNATEPSPAAGLSLNRLKKEREDRDVLMSKRDRNAQVNTDPSYTVTISHNFVLNEEVMKNGLCEANVRDAIVAEIYCLCGMTSVVELVYNVRTTPRSIEPWRIMVSLLERDYGEAIIDTSRRRASESTSERKDEPPAKSRTLKNCKTKLTPQGTLESPLNIVQEEVCPQTSLVVQPVLSESSVVVGEYDNFAEQLNSLSGKKRNSHKHRASTQASAPSSSRNQVTSFIAPKLTTTPLRVEAKNSADIMLGNQVSQYKARCAVERANSENQGISVEKAATDFSELCPTSFAHDFLSSLRTPEKTPAKNKHEEDRSELMHQLFGGDLSLSPSRTNESTLTSSYRHPVENAFGRCDLMERALSEASLTPSKMRTYFMQQQQSFMTLPDDVRTSMDEMMNQDSRDYVKKFEQLANTITASRSHAASERTFEK</sequence>
<feature type="region of interest" description="Disordered" evidence="4">
    <location>
        <begin position="434"/>
        <end position="455"/>
    </location>
</feature>
<comment type="subcellular location">
    <subcellularLocation>
        <location evidence="1">Nucleus</location>
    </subcellularLocation>
</comment>
<evidence type="ECO:0000256" key="3">
    <source>
        <dbReference type="ARBA" id="ARBA00023242"/>
    </source>
</evidence>
<dbReference type="InterPro" id="IPR009057">
    <property type="entry name" value="Homeodomain-like_sf"/>
</dbReference>
<gene>
    <name evidence="6" type="ORF">KIN20_036508</name>
</gene>
<keyword evidence="7" id="KW-1185">Reference proteome</keyword>
<name>A0AAD5RDJ8_PARTN</name>
<dbReference type="EMBL" id="JAHQIW010007363">
    <property type="protein sequence ID" value="KAJ1373946.1"/>
    <property type="molecule type" value="Genomic_DNA"/>
</dbReference>
<dbReference type="InterPro" id="IPR001005">
    <property type="entry name" value="SANT/Myb"/>
</dbReference>